<organism evidence="1">
    <name type="scientific">Cyprideis torosa</name>
    <dbReference type="NCBI Taxonomy" id="163714"/>
    <lineage>
        <taxon>Eukaryota</taxon>
        <taxon>Metazoa</taxon>
        <taxon>Ecdysozoa</taxon>
        <taxon>Arthropoda</taxon>
        <taxon>Crustacea</taxon>
        <taxon>Oligostraca</taxon>
        <taxon>Ostracoda</taxon>
        <taxon>Podocopa</taxon>
        <taxon>Podocopida</taxon>
        <taxon>Cytherocopina</taxon>
        <taxon>Cytheroidea</taxon>
        <taxon>Cytherideidae</taxon>
        <taxon>Cyprideis</taxon>
    </lineage>
</organism>
<sequence length="667" mass="75066">MGSGRSIAFVLEESGFFRADPAVLSDLGARAFVGSRLTSFTQKSGINTFRLASYRPDTGGTDDIGTVMFGGVSLINHSCFPNASWVFNGNVNIVRTLRSVKVGEDLRISYDSSYTYVDTPTKQRRERFQRHYFFECDCPACTNGWGPSTPYHQFPAPEKAQFRETCIKLAEKVQNTWTQDEALENLLIAQISEMDKMGACDDPSRKPCIEFEKCMWALHALNWIRKDWTKFVLETCGFFTGEPADLETTSRFASLLVDFGYKACVNAFGLACYDPGSGLTIDIGIGIYGTASLVNHSCIPNCTYNIHGNFIIIRTLVPVVAGQELTITYDDSYTYITAPLEKRQHFLQGNYFFECKCLACENDWGPDTEASEFPVKGESRLRKKSIEIASKAENLAAYDPEVEAELLKQIAILDKFRNLSLPNSRPFVEFENAVWAAHVLEVSGFFGPQPSVLRDRDQLSFVCSRLTDFAQKAWVNSFGLARYRPDTGHTENIGTAVYASVSLINHSCIPNCSWVFNGSINIVRVLKSIKAGDDLGVSYHSSYTYPNVGVAERRQRFLDHYFFECQCEACVNGWGPDTPHQKFPLKEKSAFRQACLKTADMVFAAYEYNEAIENMLLLQIAQMDKILPLGEPNKKPFLECENCVRAAHTCNWMKHDWSTFVNPTYDV</sequence>
<dbReference type="InterPro" id="IPR001214">
    <property type="entry name" value="SET_dom"/>
</dbReference>
<dbReference type="GO" id="GO:0008757">
    <property type="term" value="F:S-adenosylmethionine-dependent methyltransferase activity"/>
    <property type="evidence" value="ECO:0007669"/>
    <property type="project" value="UniProtKB-ARBA"/>
</dbReference>
<dbReference type="SUPFAM" id="SSF82199">
    <property type="entry name" value="SET domain"/>
    <property type="match status" value="3"/>
</dbReference>
<dbReference type="CDD" id="cd20071">
    <property type="entry name" value="SET_SMYD"/>
    <property type="match status" value="1"/>
</dbReference>
<dbReference type="Pfam" id="PF00856">
    <property type="entry name" value="SET"/>
    <property type="match status" value="3"/>
</dbReference>
<evidence type="ECO:0000313" key="1">
    <source>
        <dbReference type="EMBL" id="CAD7231219.1"/>
    </source>
</evidence>
<protein>
    <submittedName>
        <fullName evidence="1">Uncharacterized protein</fullName>
    </submittedName>
</protein>
<dbReference type="PROSITE" id="PS50280">
    <property type="entry name" value="SET"/>
    <property type="match status" value="2"/>
</dbReference>
<dbReference type="GO" id="GO:0008170">
    <property type="term" value="F:N-methyltransferase activity"/>
    <property type="evidence" value="ECO:0007669"/>
    <property type="project" value="UniProtKB-ARBA"/>
</dbReference>
<dbReference type="PANTHER" id="PTHR12197">
    <property type="entry name" value="HISTONE-LYSINE N-METHYLTRANSFERASE SMYD"/>
    <property type="match status" value="1"/>
</dbReference>
<dbReference type="PANTHER" id="PTHR12197:SF251">
    <property type="entry name" value="EG:BACR7C10.4 PROTEIN"/>
    <property type="match status" value="1"/>
</dbReference>
<accession>A0A7R8WGF8</accession>
<name>A0A7R8WGF8_9CRUS</name>
<dbReference type="Gene3D" id="2.170.270.10">
    <property type="entry name" value="SET domain"/>
    <property type="match status" value="3"/>
</dbReference>
<dbReference type="GO" id="GO:0005634">
    <property type="term" value="C:nucleus"/>
    <property type="evidence" value="ECO:0007669"/>
    <property type="project" value="TreeGrafter"/>
</dbReference>
<dbReference type="AlphaFoldDB" id="A0A7R8WGF8"/>
<reference evidence="1" key="1">
    <citation type="submission" date="2020-11" db="EMBL/GenBank/DDBJ databases">
        <authorList>
            <person name="Tran Van P."/>
        </authorList>
    </citation>
    <scope>NUCLEOTIDE SEQUENCE</scope>
</reference>
<dbReference type="InterPro" id="IPR046341">
    <property type="entry name" value="SET_dom_sf"/>
</dbReference>
<proteinExistence type="predicted"/>
<dbReference type="EMBL" id="OB663290">
    <property type="protein sequence ID" value="CAD7231219.1"/>
    <property type="molecule type" value="Genomic_DNA"/>
</dbReference>
<dbReference type="InterPro" id="IPR050869">
    <property type="entry name" value="H3K4_H4K5_MeTrfase"/>
</dbReference>
<dbReference type="GO" id="GO:0008276">
    <property type="term" value="F:protein methyltransferase activity"/>
    <property type="evidence" value="ECO:0007669"/>
    <property type="project" value="UniProtKB-ARBA"/>
</dbReference>
<gene>
    <name evidence="1" type="ORF">CTOB1V02_LOCUS9071</name>
</gene>
<dbReference type="OrthoDB" id="265717at2759"/>